<protein>
    <submittedName>
        <fullName evidence="1">Uncharacterized protein</fullName>
    </submittedName>
</protein>
<name>U4KTR2_PYROM</name>
<dbReference type="AlphaFoldDB" id="U4KTR2"/>
<reference evidence="1 2" key="1">
    <citation type="journal article" date="2013" name="PLoS Genet.">
        <title>The genome and development-dependent transcriptomes of Pyronema confluens: a window into fungal evolution.</title>
        <authorList>
            <person name="Traeger S."/>
            <person name="Altegoer F."/>
            <person name="Freitag M."/>
            <person name="Gabaldon T."/>
            <person name="Kempken F."/>
            <person name="Kumar A."/>
            <person name="Marcet-Houben M."/>
            <person name="Poggeler S."/>
            <person name="Stajich J.E."/>
            <person name="Nowrousian M."/>
        </authorList>
    </citation>
    <scope>NUCLEOTIDE SEQUENCE [LARGE SCALE GENOMIC DNA]</scope>
    <source>
        <strain evidence="2">CBS 100304</strain>
        <tissue evidence="1">Vegetative mycelium</tissue>
    </source>
</reference>
<organism evidence="1 2">
    <name type="scientific">Pyronema omphalodes (strain CBS 100304)</name>
    <name type="common">Pyronema confluens</name>
    <dbReference type="NCBI Taxonomy" id="1076935"/>
    <lineage>
        <taxon>Eukaryota</taxon>
        <taxon>Fungi</taxon>
        <taxon>Dikarya</taxon>
        <taxon>Ascomycota</taxon>
        <taxon>Pezizomycotina</taxon>
        <taxon>Pezizomycetes</taxon>
        <taxon>Pezizales</taxon>
        <taxon>Pyronemataceae</taxon>
        <taxon>Pyronema</taxon>
    </lineage>
</organism>
<proteinExistence type="predicted"/>
<keyword evidence="2" id="KW-1185">Reference proteome</keyword>
<dbReference type="Proteomes" id="UP000018144">
    <property type="component" value="Unassembled WGS sequence"/>
</dbReference>
<evidence type="ECO:0000313" key="2">
    <source>
        <dbReference type="Proteomes" id="UP000018144"/>
    </source>
</evidence>
<evidence type="ECO:0000313" key="1">
    <source>
        <dbReference type="EMBL" id="CCX04273.1"/>
    </source>
</evidence>
<accession>U4KTR2</accession>
<dbReference type="EMBL" id="HF935195">
    <property type="protein sequence ID" value="CCX04273.1"/>
    <property type="molecule type" value="Genomic_DNA"/>
</dbReference>
<gene>
    <name evidence="1" type="ORF">PCON_01413</name>
</gene>
<sequence>MKLRESFMRFRQALRKYYQLHLGIGQTECRDGPFIFIDTNQGIWQKL</sequence>